<organism evidence="7 8">
    <name type="scientific">Paralvinella palmiformis</name>
    <dbReference type="NCBI Taxonomy" id="53620"/>
    <lineage>
        <taxon>Eukaryota</taxon>
        <taxon>Metazoa</taxon>
        <taxon>Spiralia</taxon>
        <taxon>Lophotrochozoa</taxon>
        <taxon>Annelida</taxon>
        <taxon>Polychaeta</taxon>
        <taxon>Sedentaria</taxon>
        <taxon>Canalipalpata</taxon>
        <taxon>Terebellida</taxon>
        <taxon>Terebelliformia</taxon>
        <taxon>Alvinellidae</taxon>
        <taxon>Paralvinella</taxon>
    </lineage>
</organism>
<evidence type="ECO:0000256" key="1">
    <source>
        <dbReference type="ARBA" id="ARBA00004141"/>
    </source>
</evidence>
<dbReference type="Pfam" id="PF00520">
    <property type="entry name" value="Ion_trans"/>
    <property type="match status" value="1"/>
</dbReference>
<keyword evidence="3 5" id="KW-1133">Transmembrane helix</keyword>
<dbReference type="PRINTS" id="PR01459">
    <property type="entry name" value="KCNQCHANNEL"/>
</dbReference>
<evidence type="ECO:0000256" key="3">
    <source>
        <dbReference type="ARBA" id="ARBA00022989"/>
    </source>
</evidence>
<dbReference type="GO" id="GO:0008076">
    <property type="term" value="C:voltage-gated potassium channel complex"/>
    <property type="evidence" value="ECO:0007669"/>
    <property type="project" value="TreeGrafter"/>
</dbReference>
<accession>A0AAD9MS39</accession>
<evidence type="ECO:0000259" key="6">
    <source>
        <dbReference type="Pfam" id="PF00520"/>
    </source>
</evidence>
<proteinExistence type="predicted"/>
<dbReference type="AlphaFoldDB" id="A0AAD9MS39"/>
<feature type="domain" description="Ion transport" evidence="6">
    <location>
        <begin position="118"/>
        <end position="297"/>
    </location>
</feature>
<feature type="transmembrane region" description="Helical" evidence="5">
    <location>
        <begin position="167"/>
        <end position="188"/>
    </location>
</feature>
<protein>
    <recommendedName>
        <fullName evidence="6">Ion transport domain-containing protein</fullName>
    </recommendedName>
</protein>
<reference evidence="7" key="1">
    <citation type="journal article" date="2023" name="Mol. Biol. Evol.">
        <title>Third-Generation Sequencing Reveals the Adaptive Role of the Epigenome in Three Deep-Sea Polychaetes.</title>
        <authorList>
            <person name="Perez M."/>
            <person name="Aroh O."/>
            <person name="Sun Y."/>
            <person name="Lan Y."/>
            <person name="Juniper S.K."/>
            <person name="Young C.R."/>
            <person name="Angers B."/>
            <person name="Qian P.Y."/>
        </authorList>
    </citation>
    <scope>NUCLEOTIDE SEQUENCE</scope>
    <source>
        <strain evidence="7">P08H-3</strain>
    </source>
</reference>
<evidence type="ECO:0000256" key="5">
    <source>
        <dbReference type="SAM" id="Phobius"/>
    </source>
</evidence>
<dbReference type="InterPro" id="IPR003937">
    <property type="entry name" value="K_chnl_volt-dep_KCNQ"/>
</dbReference>
<dbReference type="SUPFAM" id="SSF81324">
    <property type="entry name" value="Voltage-gated potassium channels"/>
    <property type="match status" value="1"/>
</dbReference>
<feature type="transmembrane region" description="Helical" evidence="5">
    <location>
        <begin position="115"/>
        <end position="133"/>
    </location>
</feature>
<dbReference type="GO" id="GO:0005249">
    <property type="term" value="F:voltage-gated potassium channel activity"/>
    <property type="evidence" value="ECO:0007669"/>
    <property type="project" value="InterPro"/>
</dbReference>
<dbReference type="Gene3D" id="6.10.140.1910">
    <property type="match status" value="1"/>
</dbReference>
<name>A0AAD9MS39_9ANNE</name>
<dbReference type="PANTHER" id="PTHR47735">
    <property type="entry name" value="POTASSIUM VOLTAGE-GATED CHANNEL SUBFAMILY KQT MEMBER 4"/>
    <property type="match status" value="1"/>
</dbReference>
<feature type="transmembrane region" description="Helical" evidence="5">
    <location>
        <begin position="84"/>
        <end position="103"/>
    </location>
</feature>
<evidence type="ECO:0000313" key="7">
    <source>
        <dbReference type="EMBL" id="KAK2143380.1"/>
    </source>
</evidence>
<keyword evidence="8" id="KW-1185">Reference proteome</keyword>
<evidence type="ECO:0000256" key="2">
    <source>
        <dbReference type="ARBA" id="ARBA00022692"/>
    </source>
</evidence>
<comment type="subcellular location">
    <subcellularLocation>
        <location evidence="1">Membrane</location>
        <topology evidence="1">Multi-pass membrane protein</topology>
    </subcellularLocation>
</comment>
<sequence length="346" mass="39863">MLSDSVRCYIWFVTCGKELALNMRSADIIGNRGSISFSPRFVVCVTAGFMMVFLCLMLSVFATIPIFEDVTRKVLYFTETGLDAFRAFMAFGGLTAFRVFMAFRAFISNLKHSHFGRFLMVFLCLLLSVFSTVKQYEDLSGHILYHLAADLAINRSPGDYSLYADHFALWEMFMVLWFAVEYIVRLWSAGCRFRYQDLSGRLHFARKPLCLVGSSGQVFATSALRGLRFFQILRMVRVDRRGGSWKLLGSVIWAHRQVGTLIERCLIFSSFLVFLAEKEKNPKRFGTYADALWWGVQQQRQKHLIRRRVPAATLIQCLWRCYAADENSLSIATWKPHMRPCRSPTT</sequence>
<dbReference type="EMBL" id="JAODUP010000847">
    <property type="protein sequence ID" value="KAK2143380.1"/>
    <property type="molecule type" value="Genomic_DNA"/>
</dbReference>
<gene>
    <name evidence="7" type="ORF">LSH36_847g00025</name>
</gene>
<dbReference type="InterPro" id="IPR005821">
    <property type="entry name" value="Ion_trans_dom"/>
</dbReference>
<feature type="transmembrane region" description="Helical" evidence="5">
    <location>
        <begin position="41"/>
        <end position="64"/>
    </location>
</feature>
<dbReference type="Gene3D" id="1.10.287.70">
    <property type="match status" value="1"/>
</dbReference>
<evidence type="ECO:0000313" key="8">
    <source>
        <dbReference type="Proteomes" id="UP001208570"/>
    </source>
</evidence>
<keyword evidence="4 5" id="KW-0472">Membrane</keyword>
<keyword evidence="2 5" id="KW-0812">Transmembrane</keyword>
<comment type="caution">
    <text evidence="7">The sequence shown here is derived from an EMBL/GenBank/DDBJ whole genome shotgun (WGS) entry which is preliminary data.</text>
</comment>
<dbReference type="PANTHER" id="PTHR47735:SF9">
    <property type="entry name" value="POTASSIUM VOLTAGE-GATED CHANNEL SUBFAMILY KQT MEMBER 4-LIKE ISOFORM X1"/>
    <property type="match status" value="1"/>
</dbReference>
<dbReference type="Proteomes" id="UP001208570">
    <property type="component" value="Unassembled WGS sequence"/>
</dbReference>
<evidence type="ECO:0000256" key="4">
    <source>
        <dbReference type="ARBA" id="ARBA00023136"/>
    </source>
</evidence>